<organism evidence="1 2">
    <name type="scientific">Paenibacillus gyeongsangnamensis</name>
    <dbReference type="NCBI Taxonomy" id="3388067"/>
    <lineage>
        <taxon>Bacteria</taxon>
        <taxon>Bacillati</taxon>
        <taxon>Bacillota</taxon>
        <taxon>Bacilli</taxon>
        <taxon>Bacillales</taxon>
        <taxon>Paenibacillaceae</taxon>
        <taxon>Paenibacillus</taxon>
    </lineage>
</organism>
<name>A0ABT4Q6T4_9BACL</name>
<accession>A0ABT4Q6T4</accession>
<reference evidence="1 2" key="1">
    <citation type="submission" date="2022-12" db="EMBL/GenBank/DDBJ databases">
        <title>Draft genome sequence of Paenibacillus sp. dW9.</title>
        <authorList>
            <person name="Choi E.-W."/>
            <person name="Kim D.-U."/>
        </authorList>
    </citation>
    <scope>NUCLEOTIDE SEQUENCE [LARGE SCALE GENOMIC DNA]</scope>
    <source>
        <strain evidence="2">dW9</strain>
    </source>
</reference>
<protein>
    <submittedName>
        <fullName evidence="1">Uncharacterized protein</fullName>
    </submittedName>
</protein>
<evidence type="ECO:0000313" key="2">
    <source>
        <dbReference type="Proteomes" id="UP001527882"/>
    </source>
</evidence>
<dbReference type="RefSeq" id="WP_269881031.1">
    <property type="nucleotide sequence ID" value="NZ_JAQAGZ010000005.1"/>
</dbReference>
<evidence type="ECO:0000313" key="1">
    <source>
        <dbReference type="EMBL" id="MCZ8512582.1"/>
    </source>
</evidence>
<keyword evidence="2" id="KW-1185">Reference proteome</keyword>
<dbReference type="EMBL" id="JAQAGZ010000005">
    <property type="protein sequence ID" value="MCZ8512582.1"/>
    <property type="molecule type" value="Genomic_DNA"/>
</dbReference>
<gene>
    <name evidence="1" type="ORF">O9H85_09185</name>
</gene>
<comment type="caution">
    <text evidence="1">The sequence shown here is derived from an EMBL/GenBank/DDBJ whole genome shotgun (WGS) entry which is preliminary data.</text>
</comment>
<sequence length="46" mass="5175">MTKSYHPVTRFMSALMALALLLGLLSPEGAARERSRIWMRAATRGR</sequence>
<proteinExistence type="predicted"/>
<dbReference type="Proteomes" id="UP001527882">
    <property type="component" value="Unassembled WGS sequence"/>
</dbReference>